<keyword evidence="7 8" id="KW-0472">Membrane</keyword>
<name>A0A7W0DUJ4_9ACTN</name>
<accession>A0A7W0DUJ4</accession>
<keyword evidence="2" id="KW-1003">Cell membrane</keyword>
<evidence type="ECO:0000313" key="9">
    <source>
        <dbReference type="EMBL" id="MBA2951532.1"/>
    </source>
</evidence>
<dbReference type="RefSeq" id="WP_181662444.1">
    <property type="nucleotide sequence ID" value="NZ_JACEHE010000048.1"/>
</dbReference>
<dbReference type="GO" id="GO:0015648">
    <property type="term" value="F:lipid-linked peptidoglycan transporter activity"/>
    <property type="evidence" value="ECO:0007669"/>
    <property type="project" value="TreeGrafter"/>
</dbReference>
<dbReference type="GO" id="GO:0034204">
    <property type="term" value="P:lipid translocation"/>
    <property type="evidence" value="ECO:0007669"/>
    <property type="project" value="TreeGrafter"/>
</dbReference>
<feature type="transmembrane region" description="Helical" evidence="8">
    <location>
        <begin position="521"/>
        <end position="543"/>
    </location>
</feature>
<dbReference type="GO" id="GO:0009252">
    <property type="term" value="P:peptidoglycan biosynthetic process"/>
    <property type="evidence" value="ECO:0007669"/>
    <property type="project" value="UniProtKB-KW"/>
</dbReference>
<dbReference type="InterPro" id="IPR004268">
    <property type="entry name" value="MurJ"/>
</dbReference>
<reference evidence="9 10" key="1">
    <citation type="submission" date="2020-07" db="EMBL/GenBank/DDBJ databases">
        <title>Streptomyces isolated from Indian soil.</title>
        <authorList>
            <person name="Mandal S."/>
            <person name="Maiti P.K."/>
        </authorList>
    </citation>
    <scope>NUCLEOTIDE SEQUENCE [LARGE SCALE GENOMIC DNA]</scope>
    <source>
        <strain evidence="9 10">PSKA28</strain>
    </source>
</reference>
<keyword evidence="5" id="KW-0573">Peptidoglycan synthesis</keyword>
<protein>
    <submittedName>
        <fullName evidence="9">Virulence factor MviN</fullName>
    </submittedName>
</protein>
<comment type="subcellular location">
    <subcellularLocation>
        <location evidence="1">Cell membrane</location>
        <topology evidence="1">Multi-pass membrane protein</topology>
    </subcellularLocation>
</comment>
<evidence type="ECO:0000256" key="1">
    <source>
        <dbReference type="ARBA" id="ARBA00004651"/>
    </source>
</evidence>
<dbReference type="PANTHER" id="PTHR47019:SF1">
    <property type="entry name" value="LIPID II FLIPPASE MURJ"/>
    <property type="match status" value="1"/>
</dbReference>
<feature type="transmembrane region" description="Helical" evidence="8">
    <location>
        <begin position="205"/>
        <end position="226"/>
    </location>
</feature>
<evidence type="ECO:0000256" key="4">
    <source>
        <dbReference type="ARBA" id="ARBA00022960"/>
    </source>
</evidence>
<evidence type="ECO:0000256" key="3">
    <source>
        <dbReference type="ARBA" id="ARBA00022692"/>
    </source>
</evidence>
<dbReference type="GO" id="GO:0008360">
    <property type="term" value="P:regulation of cell shape"/>
    <property type="evidence" value="ECO:0007669"/>
    <property type="project" value="UniProtKB-KW"/>
</dbReference>
<dbReference type="AlphaFoldDB" id="A0A7W0DUJ4"/>
<feature type="transmembrane region" description="Helical" evidence="8">
    <location>
        <begin position="460"/>
        <end position="481"/>
    </location>
</feature>
<evidence type="ECO:0000313" key="10">
    <source>
        <dbReference type="Proteomes" id="UP000545761"/>
    </source>
</evidence>
<evidence type="ECO:0000256" key="8">
    <source>
        <dbReference type="SAM" id="Phobius"/>
    </source>
</evidence>
<organism evidence="9 10">
    <name type="scientific">Streptomyces himalayensis subsp. himalayensis</name>
    <dbReference type="NCBI Taxonomy" id="2756131"/>
    <lineage>
        <taxon>Bacteria</taxon>
        <taxon>Bacillati</taxon>
        <taxon>Actinomycetota</taxon>
        <taxon>Actinomycetes</taxon>
        <taxon>Kitasatosporales</taxon>
        <taxon>Streptomycetaceae</taxon>
        <taxon>Streptomyces</taxon>
        <taxon>Streptomyces himalayensis</taxon>
    </lineage>
</organism>
<dbReference type="Proteomes" id="UP000545761">
    <property type="component" value="Unassembled WGS sequence"/>
</dbReference>
<gene>
    <name evidence="9" type="ORF">H1D24_38735</name>
</gene>
<feature type="transmembrane region" description="Helical" evidence="8">
    <location>
        <begin position="362"/>
        <end position="384"/>
    </location>
</feature>
<evidence type="ECO:0000256" key="6">
    <source>
        <dbReference type="ARBA" id="ARBA00022989"/>
    </source>
</evidence>
<feature type="transmembrane region" description="Helical" evidence="8">
    <location>
        <begin position="139"/>
        <end position="158"/>
    </location>
</feature>
<keyword evidence="3 8" id="KW-0812">Transmembrane</keyword>
<feature type="transmembrane region" description="Helical" evidence="8">
    <location>
        <begin position="493"/>
        <end position="515"/>
    </location>
</feature>
<dbReference type="GO" id="GO:0005886">
    <property type="term" value="C:plasma membrane"/>
    <property type="evidence" value="ECO:0007669"/>
    <property type="project" value="UniProtKB-SubCell"/>
</dbReference>
<feature type="transmembrane region" description="Helical" evidence="8">
    <location>
        <begin position="170"/>
        <end position="193"/>
    </location>
</feature>
<feature type="transmembrane region" description="Helical" evidence="8">
    <location>
        <begin position="404"/>
        <end position="426"/>
    </location>
</feature>
<evidence type="ECO:0000256" key="5">
    <source>
        <dbReference type="ARBA" id="ARBA00022984"/>
    </source>
</evidence>
<dbReference type="Pfam" id="PF03023">
    <property type="entry name" value="MurJ"/>
    <property type="match status" value="1"/>
</dbReference>
<dbReference type="PANTHER" id="PTHR47019">
    <property type="entry name" value="LIPID II FLIPPASE MURJ"/>
    <property type="match status" value="1"/>
</dbReference>
<keyword evidence="6 8" id="KW-1133">Transmembrane helix</keyword>
<feature type="transmembrane region" description="Helical" evidence="8">
    <location>
        <begin position="433"/>
        <end position="454"/>
    </location>
</feature>
<keyword evidence="4" id="KW-0133">Cell shape</keyword>
<dbReference type="EMBL" id="JACEHE010000048">
    <property type="protein sequence ID" value="MBA2951532.1"/>
    <property type="molecule type" value="Genomic_DNA"/>
</dbReference>
<feature type="transmembrane region" description="Helical" evidence="8">
    <location>
        <begin position="232"/>
        <end position="251"/>
    </location>
</feature>
<proteinExistence type="predicted"/>
<dbReference type="PRINTS" id="PR01806">
    <property type="entry name" value="VIRFACTRMVIN"/>
</dbReference>
<comment type="caution">
    <text evidence="9">The sequence shown here is derived from an EMBL/GenBank/DDBJ whole genome shotgun (WGS) entry which is preliminary data.</text>
</comment>
<evidence type="ECO:0000256" key="7">
    <source>
        <dbReference type="ARBA" id="ARBA00023136"/>
    </source>
</evidence>
<sequence>MNEATAGIGPSADIRLTVPPPAVVLYPSKGRQEPHGPQEPPRLGRVLARAAAVTAALTVAGSLLGLGRDQTIAHLFGAGSDSDAFLVAWTVPEMASTLLIEDAMALVLVPAFSHALARRAAGVSPDPVRGLVSATLPRLFVLLSCAAGALILGAQVVVELLAPGLASPELAVSCTRLTAVTVLTFGISGYLSAALRAHRSYLPPAAIYLAYNVGIIVTMVVLHSLWGVRAAAAGVAAGSMLMVLVQLPAFMRHMRVKRRRRKSRPHGGGAPVRTARPALLGLGVLAPVVLFAVCRQSQVLIERFLASSLPAGAISHLNYAQKVAQMPMVLSLMICTVTFPVVAQAVADGDEDRARRRVEQDLVLAAVVVLVGTALVVGYAPQLIEVLFQRGAFGAQDVATTASVMRVYALGLLGHCLVGALVRPFFSASRPIWYPAAVMAAGLLITTVVGAFAVQHWGVYGIAAANAVGITMTAVLLLSGLGSRVVSIRVRGVTAALGRLTVAATAAGAMGWLLAPLVPGPLLSLGLGCLLVPGVFAVSVLALRGPNVAELLDLTKQRFRHAR</sequence>
<dbReference type="InterPro" id="IPR051050">
    <property type="entry name" value="Lipid_II_flippase_MurJ/MviN"/>
</dbReference>
<evidence type="ECO:0000256" key="2">
    <source>
        <dbReference type="ARBA" id="ARBA00022475"/>
    </source>
</evidence>